<keyword evidence="4" id="KW-1185">Reference proteome</keyword>
<dbReference type="InterPro" id="IPR021309">
    <property type="entry name" value="YgaP-like_TM"/>
</dbReference>
<feature type="transmembrane region" description="Helical" evidence="1">
    <location>
        <begin position="35"/>
        <end position="59"/>
    </location>
</feature>
<sequence length="68" mass="7586">MKLNMGKADRIIRILLALTVGYLYYVKMISGTLGIVLMIIAFIFLITGIVGSCPLYTLFGINSRRHAH</sequence>
<feature type="domain" description="Inner membrane protein YgaP-like transmembrane" evidence="2">
    <location>
        <begin position="1"/>
        <end position="64"/>
    </location>
</feature>
<dbReference type="AlphaFoldDB" id="A0A6N8JFB5"/>
<accession>A0A6N8JFB5</accession>
<feature type="transmembrane region" description="Helical" evidence="1">
    <location>
        <begin position="12"/>
        <end position="29"/>
    </location>
</feature>
<dbReference type="Pfam" id="PF11127">
    <property type="entry name" value="YgaP-like_TM"/>
    <property type="match status" value="1"/>
</dbReference>
<keyword evidence="1" id="KW-1133">Transmembrane helix</keyword>
<protein>
    <submittedName>
        <fullName evidence="3">DUF2892 domain-containing protein</fullName>
    </submittedName>
</protein>
<gene>
    <name evidence="3" type="ORF">GO495_20650</name>
</gene>
<dbReference type="Proteomes" id="UP000468388">
    <property type="component" value="Unassembled WGS sequence"/>
</dbReference>
<evidence type="ECO:0000256" key="1">
    <source>
        <dbReference type="SAM" id="Phobius"/>
    </source>
</evidence>
<name>A0A6N8JFB5_9BACT</name>
<dbReference type="EMBL" id="WRXO01000006">
    <property type="protein sequence ID" value="MVT43019.1"/>
    <property type="molecule type" value="Genomic_DNA"/>
</dbReference>
<reference evidence="3 4" key="1">
    <citation type="submission" date="2019-12" db="EMBL/GenBank/DDBJ databases">
        <title>The draft genomic sequence of strain Chitinophaga oryziterrae JCM 16595.</title>
        <authorList>
            <person name="Zhang X."/>
        </authorList>
    </citation>
    <scope>NUCLEOTIDE SEQUENCE [LARGE SCALE GENOMIC DNA]</scope>
    <source>
        <strain evidence="3 4">JCM 16595</strain>
    </source>
</reference>
<dbReference type="OrthoDB" id="9804804at2"/>
<keyword evidence="1" id="KW-0812">Transmembrane</keyword>
<evidence type="ECO:0000313" key="3">
    <source>
        <dbReference type="EMBL" id="MVT43019.1"/>
    </source>
</evidence>
<organism evidence="3 4">
    <name type="scientific">Chitinophaga oryziterrae</name>
    <dbReference type="NCBI Taxonomy" id="1031224"/>
    <lineage>
        <taxon>Bacteria</taxon>
        <taxon>Pseudomonadati</taxon>
        <taxon>Bacteroidota</taxon>
        <taxon>Chitinophagia</taxon>
        <taxon>Chitinophagales</taxon>
        <taxon>Chitinophagaceae</taxon>
        <taxon>Chitinophaga</taxon>
    </lineage>
</organism>
<dbReference type="RefSeq" id="WP_157301628.1">
    <property type="nucleotide sequence ID" value="NZ_BAAAZB010000004.1"/>
</dbReference>
<evidence type="ECO:0000313" key="4">
    <source>
        <dbReference type="Proteomes" id="UP000468388"/>
    </source>
</evidence>
<keyword evidence="1" id="KW-0472">Membrane</keyword>
<evidence type="ECO:0000259" key="2">
    <source>
        <dbReference type="Pfam" id="PF11127"/>
    </source>
</evidence>
<proteinExistence type="predicted"/>
<comment type="caution">
    <text evidence="3">The sequence shown here is derived from an EMBL/GenBank/DDBJ whole genome shotgun (WGS) entry which is preliminary data.</text>
</comment>